<keyword evidence="2" id="KW-1185">Reference proteome</keyword>
<organism evidence="1 2">
    <name type="scientific">Paramecium pentaurelia</name>
    <dbReference type="NCBI Taxonomy" id="43138"/>
    <lineage>
        <taxon>Eukaryota</taxon>
        <taxon>Sar</taxon>
        <taxon>Alveolata</taxon>
        <taxon>Ciliophora</taxon>
        <taxon>Intramacronucleata</taxon>
        <taxon>Oligohymenophorea</taxon>
        <taxon>Peniculida</taxon>
        <taxon>Parameciidae</taxon>
        <taxon>Paramecium</taxon>
    </lineage>
</organism>
<protein>
    <submittedName>
        <fullName evidence="1">Uncharacterized protein</fullName>
    </submittedName>
</protein>
<reference evidence="1" key="1">
    <citation type="submission" date="2021-01" db="EMBL/GenBank/DDBJ databases">
        <authorList>
            <consortium name="Genoscope - CEA"/>
            <person name="William W."/>
        </authorList>
    </citation>
    <scope>NUCLEOTIDE SEQUENCE</scope>
</reference>
<accession>A0A8S1YF44</accession>
<dbReference type="AlphaFoldDB" id="A0A8S1YF44"/>
<evidence type="ECO:0000313" key="2">
    <source>
        <dbReference type="Proteomes" id="UP000689195"/>
    </source>
</evidence>
<gene>
    <name evidence="1" type="ORF">PPENT_87.1.T1730030</name>
</gene>
<proteinExistence type="predicted"/>
<dbReference type="Proteomes" id="UP000689195">
    <property type="component" value="Unassembled WGS sequence"/>
</dbReference>
<evidence type="ECO:0000313" key="1">
    <source>
        <dbReference type="EMBL" id="CAD8213066.1"/>
    </source>
</evidence>
<comment type="caution">
    <text evidence="1">The sequence shown here is derived from an EMBL/GenBank/DDBJ whole genome shotgun (WGS) entry which is preliminary data.</text>
</comment>
<sequence>MNLCKCQSKTKHNPINKFFNICVLQTPPNQLEKIIISTAFSYFLNKTIKRQELHQLLIQVQSEYPEVAPDFAEYQAIHLIQSIKLLVCYQIQMKESLRLWCILSFFYCCKSIIIKNNLCYLIITQSFNTFAQFI</sequence>
<name>A0A8S1YF44_9CILI</name>
<dbReference type="EMBL" id="CAJJDO010000173">
    <property type="protein sequence ID" value="CAD8213066.1"/>
    <property type="molecule type" value="Genomic_DNA"/>
</dbReference>